<protein>
    <submittedName>
        <fullName evidence="1">Uncharacterized protein</fullName>
    </submittedName>
</protein>
<evidence type="ECO:0000313" key="1">
    <source>
        <dbReference type="EMBL" id="SVB54732.1"/>
    </source>
</evidence>
<feature type="non-terminal residue" evidence="1">
    <location>
        <position position="38"/>
    </location>
</feature>
<name>A0A382EWP1_9ZZZZ</name>
<accession>A0A382EWP1</accession>
<dbReference type="AlphaFoldDB" id="A0A382EWP1"/>
<proteinExistence type="predicted"/>
<sequence length="38" mass="4374">MARFALGFNTSVEYPSSNRFSTGYNINYPIWICSIQQP</sequence>
<gene>
    <name evidence="1" type="ORF">METZ01_LOCUS207586</name>
</gene>
<organism evidence="1">
    <name type="scientific">marine metagenome</name>
    <dbReference type="NCBI Taxonomy" id="408172"/>
    <lineage>
        <taxon>unclassified sequences</taxon>
        <taxon>metagenomes</taxon>
        <taxon>ecological metagenomes</taxon>
    </lineage>
</organism>
<reference evidence="1" key="1">
    <citation type="submission" date="2018-05" db="EMBL/GenBank/DDBJ databases">
        <authorList>
            <person name="Lanie J.A."/>
            <person name="Ng W.-L."/>
            <person name="Kazmierczak K.M."/>
            <person name="Andrzejewski T.M."/>
            <person name="Davidsen T.M."/>
            <person name="Wayne K.J."/>
            <person name="Tettelin H."/>
            <person name="Glass J.I."/>
            <person name="Rusch D."/>
            <person name="Podicherti R."/>
            <person name="Tsui H.-C.T."/>
            <person name="Winkler M.E."/>
        </authorList>
    </citation>
    <scope>NUCLEOTIDE SEQUENCE</scope>
</reference>
<dbReference type="EMBL" id="UINC01046555">
    <property type="protein sequence ID" value="SVB54732.1"/>
    <property type="molecule type" value="Genomic_DNA"/>
</dbReference>